<comment type="caution">
    <text evidence="2">The sequence shown here is derived from an EMBL/GenBank/DDBJ whole genome shotgun (WGS) entry which is preliminary data.</text>
</comment>
<keyword evidence="1" id="KW-0812">Transmembrane</keyword>
<keyword evidence="1" id="KW-0472">Membrane</keyword>
<name>A0AAE3XFG0_9DEIO</name>
<keyword evidence="1" id="KW-1133">Transmembrane helix</keyword>
<accession>A0AAE3XFG0</accession>
<feature type="transmembrane region" description="Helical" evidence="1">
    <location>
        <begin position="20"/>
        <end position="40"/>
    </location>
</feature>
<feature type="transmembrane region" description="Helical" evidence="1">
    <location>
        <begin position="47"/>
        <end position="68"/>
    </location>
</feature>
<organism evidence="2 3">
    <name type="scientific">Deinococcus soli</name>
    <name type="common">ex Cha et al. 2016</name>
    <dbReference type="NCBI Taxonomy" id="1309411"/>
    <lineage>
        <taxon>Bacteria</taxon>
        <taxon>Thermotogati</taxon>
        <taxon>Deinococcota</taxon>
        <taxon>Deinococci</taxon>
        <taxon>Deinococcales</taxon>
        <taxon>Deinococcaceae</taxon>
        <taxon>Deinococcus</taxon>
    </lineage>
</organism>
<feature type="transmembrane region" description="Helical" evidence="1">
    <location>
        <begin position="80"/>
        <end position="101"/>
    </location>
</feature>
<dbReference type="EMBL" id="JAVDQK010000005">
    <property type="protein sequence ID" value="MDR6218743.1"/>
    <property type="molecule type" value="Genomic_DNA"/>
</dbReference>
<dbReference type="AlphaFoldDB" id="A0AAE3XFG0"/>
<proteinExistence type="predicted"/>
<protein>
    <submittedName>
        <fullName evidence="2">Uncharacterized protein</fullName>
    </submittedName>
</protein>
<evidence type="ECO:0000313" key="3">
    <source>
        <dbReference type="Proteomes" id="UP001185331"/>
    </source>
</evidence>
<dbReference type="Proteomes" id="UP001185331">
    <property type="component" value="Unassembled WGS sequence"/>
</dbReference>
<dbReference type="RefSeq" id="WP_309853295.1">
    <property type="nucleotide sequence ID" value="NZ_JAVDQJ010000004.1"/>
</dbReference>
<sequence>MLNTVLAVLGAVKLCVEQGVVGLGMTLAAVAAGLAIAGALKQLRMPMIWRVGVTLITYLAFTLVLVPLSLLGPNRQHFDLLLRLVNLICNVAVAWLLWAGWPPSWKRRAESLRRAASRFSRPVMGGGALRP</sequence>
<evidence type="ECO:0000313" key="2">
    <source>
        <dbReference type="EMBL" id="MDR6218743.1"/>
    </source>
</evidence>
<evidence type="ECO:0000256" key="1">
    <source>
        <dbReference type="SAM" id="Phobius"/>
    </source>
</evidence>
<reference evidence="2" key="1">
    <citation type="submission" date="2023-07" db="EMBL/GenBank/DDBJ databases">
        <title>Sorghum-associated microbial communities from plants grown in Nebraska, USA.</title>
        <authorList>
            <person name="Schachtman D."/>
        </authorList>
    </citation>
    <scope>NUCLEOTIDE SEQUENCE</scope>
    <source>
        <strain evidence="2">BE330</strain>
    </source>
</reference>
<gene>
    <name evidence="2" type="ORF">J2Y00_002340</name>
</gene>